<dbReference type="PANTHER" id="PTHR38682:SF1">
    <property type="entry name" value="V-TYPE ATP SYNTHASE SUBUNIT C"/>
    <property type="match status" value="1"/>
</dbReference>
<dbReference type="PANTHER" id="PTHR38682">
    <property type="entry name" value="V-TYPE ATP SYNTHASE SUBUNIT C"/>
    <property type="match status" value="1"/>
</dbReference>
<dbReference type="RefSeq" id="WP_257490462.1">
    <property type="nucleotide sequence ID" value="NZ_JANJZL010000005.1"/>
</dbReference>
<accession>A0A9X2S597</accession>
<gene>
    <name evidence="3" type="ORF">NSA23_09345</name>
</gene>
<proteinExistence type="predicted"/>
<keyword evidence="2" id="KW-0406">Ion transport</keyword>
<evidence type="ECO:0000313" key="3">
    <source>
        <dbReference type="EMBL" id="MCR2044323.1"/>
    </source>
</evidence>
<reference evidence="3" key="1">
    <citation type="submission" date="2022-07" db="EMBL/GenBank/DDBJ databases">
        <title>Enhanced cultured diversity of the mouse gut microbiota enables custom-made synthetic communities.</title>
        <authorList>
            <person name="Afrizal A."/>
        </authorList>
    </citation>
    <scope>NUCLEOTIDE SEQUENCE</scope>
    <source>
        <strain evidence="3">DSM 29482</strain>
    </source>
</reference>
<evidence type="ECO:0000256" key="2">
    <source>
        <dbReference type="ARBA" id="ARBA00023065"/>
    </source>
</evidence>
<comment type="caution">
    <text evidence="3">The sequence shown here is derived from an EMBL/GenBank/DDBJ whole genome shotgun (WGS) entry which is preliminary data.</text>
</comment>
<sequence length="329" mass="40270">MGNERRFAALNTKIRVLKGNFLTNEHFIDLFNKKDVSEVAQYLKENTNYKIVLEDINVKDIHRRELEKLLKEYVLIQHKKLIHYFTDEYKKLFKTIFIRYEIEDLKLNLRNLLREEDTSDLETFIKSLKDTMYYPILKPYLNEDSRRILFYMEMNLDRLYFLLLRKNSTALDKKDSILFKEFLGKNIDLLNLEWIYRGIKFYNLIPEELINYTIQEGYEFKYNDIKVLCYCNEKEFKKRVLNSKYSFLFDTEQNIDLYMERRIERYLYFQSLEMLKKEKLDITVFLAYIHLLEYELRDLFSTIEIIKYGISFDEGKNYLIRKIEGSDIR</sequence>
<organism evidence="3 4">
    <name type="scientific">Anaerosalibacter massiliensis</name>
    <dbReference type="NCBI Taxonomy" id="1347392"/>
    <lineage>
        <taxon>Bacteria</taxon>
        <taxon>Bacillati</taxon>
        <taxon>Bacillota</taxon>
        <taxon>Tissierellia</taxon>
        <taxon>Tissierellales</taxon>
        <taxon>Sporanaerobacteraceae</taxon>
        <taxon>Anaerosalibacter</taxon>
    </lineage>
</organism>
<evidence type="ECO:0000256" key="1">
    <source>
        <dbReference type="ARBA" id="ARBA00022448"/>
    </source>
</evidence>
<dbReference type="InterPro" id="IPR036079">
    <property type="entry name" value="ATPase_csu/dsu_sf"/>
</dbReference>
<dbReference type="InterPro" id="IPR044911">
    <property type="entry name" value="V-type_ATPase_csu/dsu_dom_3"/>
</dbReference>
<dbReference type="SUPFAM" id="SSF103486">
    <property type="entry name" value="V-type ATP synthase subunit C"/>
    <property type="match status" value="1"/>
</dbReference>
<dbReference type="InterPro" id="IPR050873">
    <property type="entry name" value="V-ATPase_V0D/AC39_subunit"/>
</dbReference>
<dbReference type="GO" id="GO:0046961">
    <property type="term" value="F:proton-transporting ATPase activity, rotational mechanism"/>
    <property type="evidence" value="ECO:0007669"/>
    <property type="project" value="InterPro"/>
</dbReference>
<dbReference type="Pfam" id="PF01992">
    <property type="entry name" value="vATP-synt_AC39"/>
    <property type="match status" value="1"/>
</dbReference>
<name>A0A9X2S597_9FIRM</name>
<evidence type="ECO:0000313" key="4">
    <source>
        <dbReference type="Proteomes" id="UP001142078"/>
    </source>
</evidence>
<dbReference type="EMBL" id="JANJZL010000005">
    <property type="protein sequence ID" value="MCR2044323.1"/>
    <property type="molecule type" value="Genomic_DNA"/>
</dbReference>
<dbReference type="InterPro" id="IPR002843">
    <property type="entry name" value="ATPase_V0-cplx_csu/dsu"/>
</dbReference>
<keyword evidence="1" id="KW-0813">Transport</keyword>
<dbReference type="AlphaFoldDB" id="A0A9X2S597"/>
<protein>
    <submittedName>
        <fullName evidence="3">V-type ATPase subunit</fullName>
    </submittedName>
</protein>
<dbReference type="Proteomes" id="UP001142078">
    <property type="component" value="Unassembled WGS sequence"/>
</dbReference>
<dbReference type="Gene3D" id="1.10.132.50">
    <property type="entry name" value="ATP synthase (C/AC39) subunit, domain 3"/>
    <property type="match status" value="2"/>
</dbReference>
<keyword evidence="4" id="KW-1185">Reference proteome</keyword>